<dbReference type="Gene3D" id="1.10.10.10">
    <property type="entry name" value="Winged helix-like DNA-binding domain superfamily/Winged helix DNA-binding domain"/>
    <property type="match status" value="1"/>
</dbReference>
<dbReference type="GO" id="GO:0006355">
    <property type="term" value="P:regulation of DNA-templated transcription"/>
    <property type="evidence" value="ECO:0007669"/>
    <property type="project" value="InterPro"/>
</dbReference>
<dbReference type="SMART" id="SM00421">
    <property type="entry name" value="HTH_LUXR"/>
    <property type="match status" value="1"/>
</dbReference>
<dbReference type="EMBL" id="BJLH01000014">
    <property type="protein sequence ID" value="GEA61910.1"/>
    <property type="molecule type" value="Genomic_DNA"/>
</dbReference>
<evidence type="ECO:0000256" key="2">
    <source>
        <dbReference type="ARBA" id="ARBA00023125"/>
    </source>
</evidence>
<dbReference type="OrthoDB" id="9782655at2"/>
<dbReference type="InterPro" id="IPR016032">
    <property type="entry name" value="Sig_transdc_resp-reg_C-effctor"/>
</dbReference>
<dbReference type="PANTHER" id="PTHR44688">
    <property type="entry name" value="DNA-BINDING TRANSCRIPTIONAL ACTIVATOR DEVR_DOSR"/>
    <property type="match status" value="1"/>
</dbReference>
<dbReference type="InterPro" id="IPR036388">
    <property type="entry name" value="WH-like_DNA-bd_sf"/>
</dbReference>
<keyword evidence="3" id="KW-0804">Transcription</keyword>
<sequence length="256" mass="29384">MTEYEKHFLQEVNMLTSYLGTDLSSPVMLSIERTLDAYDLDRLSLYPFPNINIEIEELISIQRGDVGGHVLEKDISTSLQDYISMTNDGNTYHIFSRDEMKSSPINTLRLLEFDGVKWHIVIPIRTFGQLNAGLSVSRFEDKRFSLALINSLKLIGSLWFMNLYGSISNKLCEIESESRILASEKLRFLTKRQLEVLRMIGSGMSTKNISIALNLSVRTIESHRYRISDKLNLNKYDTLSNFAKRNNLLLQSTLET</sequence>
<dbReference type="PROSITE" id="PS50043">
    <property type="entry name" value="HTH_LUXR_2"/>
    <property type="match status" value="1"/>
</dbReference>
<name>A0A4Y3IT53_9VIBR</name>
<dbReference type="GO" id="GO:0003677">
    <property type="term" value="F:DNA binding"/>
    <property type="evidence" value="ECO:0007669"/>
    <property type="project" value="UniProtKB-KW"/>
</dbReference>
<keyword evidence="1" id="KW-0805">Transcription regulation</keyword>
<gene>
    <name evidence="5" type="ORF">VCO01S_31030</name>
</gene>
<dbReference type="RefSeq" id="WP_141272247.1">
    <property type="nucleotide sequence ID" value="NZ_BJLH01000014.1"/>
</dbReference>
<evidence type="ECO:0000256" key="1">
    <source>
        <dbReference type="ARBA" id="ARBA00023015"/>
    </source>
</evidence>
<dbReference type="AlphaFoldDB" id="A0A4Y3IT53"/>
<evidence type="ECO:0000259" key="4">
    <source>
        <dbReference type="PROSITE" id="PS50043"/>
    </source>
</evidence>
<proteinExistence type="predicted"/>
<dbReference type="PANTHER" id="PTHR44688:SF16">
    <property type="entry name" value="DNA-BINDING TRANSCRIPTIONAL ACTIVATOR DEVR_DOSR"/>
    <property type="match status" value="1"/>
</dbReference>
<organism evidence="5 6">
    <name type="scientific">Vibrio comitans NBRC 102076</name>
    <dbReference type="NCBI Taxonomy" id="1219078"/>
    <lineage>
        <taxon>Bacteria</taxon>
        <taxon>Pseudomonadati</taxon>
        <taxon>Pseudomonadota</taxon>
        <taxon>Gammaproteobacteria</taxon>
        <taxon>Vibrionales</taxon>
        <taxon>Vibrionaceae</taxon>
        <taxon>Vibrio</taxon>
    </lineage>
</organism>
<feature type="domain" description="HTH luxR-type" evidence="4">
    <location>
        <begin position="182"/>
        <end position="247"/>
    </location>
</feature>
<dbReference type="PRINTS" id="PR00038">
    <property type="entry name" value="HTHLUXR"/>
</dbReference>
<dbReference type="Proteomes" id="UP000318242">
    <property type="component" value="Unassembled WGS sequence"/>
</dbReference>
<keyword evidence="6" id="KW-1185">Reference proteome</keyword>
<dbReference type="InterPro" id="IPR000792">
    <property type="entry name" value="Tscrpt_reg_LuxR_C"/>
</dbReference>
<evidence type="ECO:0000313" key="6">
    <source>
        <dbReference type="Proteomes" id="UP000318242"/>
    </source>
</evidence>
<dbReference type="CDD" id="cd06170">
    <property type="entry name" value="LuxR_C_like"/>
    <property type="match status" value="1"/>
</dbReference>
<comment type="caution">
    <text evidence="5">The sequence shown here is derived from an EMBL/GenBank/DDBJ whole genome shotgun (WGS) entry which is preliminary data.</text>
</comment>
<evidence type="ECO:0000313" key="5">
    <source>
        <dbReference type="EMBL" id="GEA61910.1"/>
    </source>
</evidence>
<protein>
    <recommendedName>
        <fullName evidence="4">HTH luxR-type domain-containing protein</fullName>
    </recommendedName>
</protein>
<evidence type="ECO:0000256" key="3">
    <source>
        <dbReference type="ARBA" id="ARBA00023163"/>
    </source>
</evidence>
<accession>A0A4Y3IT53</accession>
<keyword evidence="2" id="KW-0238">DNA-binding</keyword>
<dbReference type="PROSITE" id="PS00622">
    <property type="entry name" value="HTH_LUXR_1"/>
    <property type="match status" value="1"/>
</dbReference>
<reference evidence="5 6" key="1">
    <citation type="submission" date="2019-06" db="EMBL/GenBank/DDBJ databases">
        <title>Whole genome shotgun sequence of Vibrio comitans NBRC 102076.</title>
        <authorList>
            <person name="Hosoyama A."/>
            <person name="Uohara A."/>
            <person name="Ohji S."/>
            <person name="Ichikawa N."/>
        </authorList>
    </citation>
    <scope>NUCLEOTIDE SEQUENCE [LARGE SCALE GENOMIC DNA]</scope>
    <source>
        <strain evidence="5 6">NBRC 102076</strain>
    </source>
</reference>
<dbReference type="Pfam" id="PF00196">
    <property type="entry name" value="GerE"/>
    <property type="match status" value="1"/>
</dbReference>
<dbReference type="SUPFAM" id="SSF46894">
    <property type="entry name" value="C-terminal effector domain of the bipartite response regulators"/>
    <property type="match status" value="1"/>
</dbReference>